<dbReference type="STRING" id="157652.A0A371E3Q9"/>
<dbReference type="Proteomes" id="UP000257109">
    <property type="component" value="Unassembled WGS sequence"/>
</dbReference>
<sequence length="64" mass="7253">MGLPETTMSMEDAIEKWASLAARQLINALLQRDPTSRLGSTTSANEIKQHLFFHGINWPLIRNM</sequence>
<evidence type="ECO:0000256" key="8">
    <source>
        <dbReference type="ARBA" id="ARBA00048679"/>
    </source>
</evidence>
<reference evidence="9" key="1">
    <citation type="submission" date="2018-05" db="EMBL/GenBank/DDBJ databases">
        <title>Draft genome of Mucuna pruriens seed.</title>
        <authorList>
            <person name="Nnadi N.E."/>
            <person name="Vos R."/>
            <person name="Hasami M.H."/>
            <person name="Devisetty U.K."/>
            <person name="Aguiy J.C."/>
        </authorList>
    </citation>
    <scope>NUCLEOTIDE SEQUENCE [LARGE SCALE GENOMIC DNA]</scope>
    <source>
        <strain evidence="9">JCA_2017</strain>
    </source>
</reference>
<keyword evidence="2" id="KW-0723">Serine/threonine-protein kinase</keyword>
<evidence type="ECO:0000256" key="1">
    <source>
        <dbReference type="ARBA" id="ARBA00012513"/>
    </source>
</evidence>
<comment type="caution">
    <text evidence="9">The sequence shown here is derived from an EMBL/GenBank/DDBJ whole genome shotgun (WGS) entry which is preliminary data.</text>
</comment>
<proteinExistence type="predicted"/>
<evidence type="ECO:0000256" key="5">
    <source>
        <dbReference type="ARBA" id="ARBA00022777"/>
    </source>
</evidence>
<gene>
    <name evidence="9" type="primary">PHOT2</name>
    <name evidence="9" type="ORF">CR513_61172</name>
</gene>
<comment type="catalytic activity">
    <reaction evidence="7">
        <text>L-threonyl-[protein] + ATP = O-phospho-L-threonyl-[protein] + ADP + H(+)</text>
        <dbReference type="Rhea" id="RHEA:46608"/>
        <dbReference type="Rhea" id="RHEA-COMP:11060"/>
        <dbReference type="Rhea" id="RHEA-COMP:11605"/>
        <dbReference type="ChEBI" id="CHEBI:15378"/>
        <dbReference type="ChEBI" id="CHEBI:30013"/>
        <dbReference type="ChEBI" id="CHEBI:30616"/>
        <dbReference type="ChEBI" id="CHEBI:61977"/>
        <dbReference type="ChEBI" id="CHEBI:456216"/>
        <dbReference type="EC" id="2.7.11.1"/>
    </reaction>
</comment>
<dbReference type="InterPro" id="IPR011009">
    <property type="entry name" value="Kinase-like_dom_sf"/>
</dbReference>
<dbReference type="GO" id="GO:0005524">
    <property type="term" value="F:ATP binding"/>
    <property type="evidence" value="ECO:0007669"/>
    <property type="project" value="UniProtKB-KW"/>
</dbReference>
<dbReference type="PANTHER" id="PTHR45637">
    <property type="entry name" value="FLIPPASE KINASE 1-RELATED"/>
    <property type="match status" value="1"/>
</dbReference>
<evidence type="ECO:0000313" key="9">
    <source>
        <dbReference type="EMBL" id="RDX60666.1"/>
    </source>
</evidence>
<comment type="catalytic activity">
    <reaction evidence="8">
        <text>L-seryl-[protein] + ATP = O-phospho-L-seryl-[protein] + ADP + H(+)</text>
        <dbReference type="Rhea" id="RHEA:17989"/>
        <dbReference type="Rhea" id="RHEA-COMP:9863"/>
        <dbReference type="Rhea" id="RHEA-COMP:11604"/>
        <dbReference type="ChEBI" id="CHEBI:15378"/>
        <dbReference type="ChEBI" id="CHEBI:29999"/>
        <dbReference type="ChEBI" id="CHEBI:30616"/>
        <dbReference type="ChEBI" id="CHEBI:83421"/>
        <dbReference type="ChEBI" id="CHEBI:456216"/>
        <dbReference type="EC" id="2.7.11.1"/>
    </reaction>
</comment>
<keyword evidence="10" id="KW-1185">Reference proteome</keyword>
<accession>A0A371E3Q9</accession>
<dbReference type="AlphaFoldDB" id="A0A371E3Q9"/>
<evidence type="ECO:0000256" key="2">
    <source>
        <dbReference type="ARBA" id="ARBA00022527"/>
    </source>
</evidence>
<evidence type="ECO:0000313" key="10">
    <source>
        <dbReference type="Proteomes" id="UP000257109"/>
    </source>
</evidence>
<dbReference type="Gene3D" id="1.10.510.10">
    <property type="entry name" value="Transferase(Phosphotransferase) domain 1"/>
    <property type="match status" value="1"/>
</dbReference>
<dbReference type="EC" id="2.7.11.1" evidence="1"/>
<evidence type="ECO:0000256" key="7">
    <source>
        <dbReference type="ARBA" id="ARBA00047899"/>
    </source>
</evidence>
<evidence type="ECO:0000256" key="3">
    <source>
        <dbReference type="ARBA" id="ARBA00022679"/>
    </source>
</evidence>
<feature type="non-terminal residue" evidence="9">
    <location>
        <position position="64"/>
    </location>
</feature>
<name>A0A371E3Q9_MUCPR</name>
<protein>
    <recommendedName>
        <fullName evidence="1">non-specific serine/threonine protein kinase</fullName>
        <ecNumber evidence="1">2.7.11.1</ecNumber>
    </recommendedName>
</protein>
<dbReference type="GO" id="GO:0004674">
    <property type="term" value="F:protein serine/threonine kinase activity"/>
    <property type="evidence" value="ECO:0007669"/>
    <property type="project" value="UniProtKB-KW"/>
</dbReference>
<dbReference type="SUPFAM" id="SSF56112">
    <property type="entry name" value="Protein kinase-like (PK-like)"/>
    <property type="match status" value="1"/>
</dbReference>
<evidence type="ECO:0000256" key="4">
    <source>
        <dbReference type="ARBA" id="ARBA00022741"/>
    </source>
</evidence>
<feature type="non-terminal residue" evidence="9">
    <location>
        <position position="1"/>
    </location>
</feature>
<keyword evidence="5" id="KW-0418">Kinase</keyword>
<keyword evidence="6" id="KW-0067">ATP-binding</keyword>
<organism evidence="9 10">
    <name type="scientific">Mucuna pruriens</name>
    <name type="common">Velvet bean</name>
    <name type="synonym">Dolichos pruriens</name>
    <dbReference type="NCBI Taxonomy" id="157652"/>
    <lineage>
        <taxon>Eukaryota</taxon>
        <taxon>Viridiplantae</taxon>
        <taxon>Streptophyta</taxon>
        <taxon>Embryophyta</taxon>
        <taxon>Tracheophyta</taxon>
        <taxon>Spermatophyta</taxon>
        <taxon>Magnoliopsida</taxon>
        <taxon>eudicotyledons</taxon>
        <taxon>Gunneridae</taxon>
        <taxon>Pentapetalae</taxon>
        <taxon>rosids</taxon>
        <taxon>fabids</taxon>
        <taxon>Fabales</taxon>
        <taxon>Fabaceae</taxon>
        <taxon>Papilionoideae</taxon>
        <taxon>50 kb inversion clade</taxon>
        <taxon>NPAAA clade</taxon>
        <taxon>indigoferoid/millettioid clade</taxon>
        <taxon>Phaseoleae</taxon>
        <taxon>Mucuna</taxon>
    </lineage>
</organism>
<keyword evidence="3" id="KW-0808">Transferase</keyword>
<evidence type="ECO:0000256" key="6">
    <source>
        <dbReference type="ARBA" id="ARBA00022840"/>
    </source>
</evidence>
<keyword evidence="4" id="KW-0547">Nucleotide-binding</keyword>
<dbReference type="EMBL" id="QJKJ01016668">
    <property type="protein sequence ID" value="RDX60666.1"/>
    <property type="molecule type" value="Genomic_DNA"/>
</dbReference>
<dbReference type="OrthoDB" id="1435364at2759"/>